<proteinExistence type="predicted"/>
<dbReference type="VEuPathDB" id="VectorBase:HLOH_046104"/>
<sequence length="158" mass="18052">MINQNGGLTVCEKFNYLRLFFKGKDASSARGLPTTEACYRYTYPNIKRRFGDKTQVEQAYFARLRMLSPVKTSSDTVGLRKLYDYVLVNIRDIETLGVRKSSCSSMLCDIISRALPHDMDLGPWTFVQWTFVLGPSSNTTARVPLKYLLNVQTTFKRA</sequence>
<reference evidence="1 2" key="1">
    <citation type="journal article" date="2020" name="Cell">
        <title>Large-Scale Comparative Analyses of Tick Genomes Elucidate Their Genetic Diversity and Vector Capacities.</title>
        <authorList>
            <consortium name="Tick Genome and Microbiome Consortium (TIGMIC)"/>
            <person name="Jia N."/>
            <person name="Wang J."/>
            <person name="Shi W."/>
            <person name="Du L."/>
            <person name="Sun Y."/>
            <person name="Zhan W."/>
            <person name="Jiang J.F."/>
            <person name="Wang Q."/>
            <person name="Zhang B."/>
            <person name="Ji P."/>
            <person name="Bell-Sakyi L."/>
            <person name="Cui X.M."/>
            <person name="Yuan T.T."/>
            <person name="Jiang B.G."/>
            <person name="Yang W.F."/>
            <person name="Lam T.T."/>
            <person name="Chang Q.C."/>
            <person name="Ding S.J."/>
            <person name="Wang X.J."/>
            <person name="Zhu J.G."/>
            <person name="Ruan X.D."/>
            <person name="Zhao L."/>
            <person name="Wei J.T."/>
            <person name="Ye R.Z."/>
            <person name="Que T.C."/>
            <person name="Du C.H."/>
            <person name="Zhou Y.H."/>
            <person name="Cheng J.X."/>
            <person name="Dai P.F."/>
            <person name="Guo W.B."/>
            <person name="Han X.H."/>
            <person name="Huang E.J."/>
            <person name="Li L.F."/>
            <person name="Wei W."/>
            <person name="Gao Y.C."/>
            <person name="Liu J.Z."/>
            <person name="Shao H.Z."/>
            <person name="Wang X."/>
            <person name="Wang C.C."/>
            <person name="Yang T.C."/>
            <person name="Huo Q.B."/>
            <person name="Li W."/>
            <person name="Chen H.Y."/>
            <person name="Chen S.E."/>
            <person name="Zhou L.G."/>
            <person name="Ni X.B."/>
            <person name="Tian J.H."/>
            <person name="Sheng Y."/>
            <person name="Liu T."/>
            <person name="Pan Y.S."/>
            <person name="Xia L.Y."/>
            <person name="Li J."/>
            <person name="Zhao F."/>
            <person name="Cao W.C."/>
        </authorList>
    </citation>
    <scope>NUCLEOTIDE SEQUENCE [LARGE SCALE GENOMIC DNA]</scope>
    <source>
        <strain evidence="1">HaeL-2018</strain>
    </source>
</reference>
<dbReference type="OMA" id="QSSEEWG"/>
<comment type="caution">
    <text evidence="1">The sequence shown here is derived from an EMBL/GenBank/DDBJ whole genome shotgun (WGS) entry which is preliminary data.</text>
</comment>
<dbReference type="OrthoDB" id="6503380at2759"/>
<keyword evidence="2" id="KW-1185">Reference proteome</keyword>
<dbReference type="AlphaFoldDB" id="A0A9J6GNF3"/>
<dbReference type="EMBL" id="JABSTR010000007">
    <property type="protein sequence ID" value="KAH9375652.1"/>
    <property type="molecule type" value="Genomic_DNA"/>
</dbReference>
<name>A0A9J6GNF3_HAELO</name>
<dbReference type="Proteomes" id="UP000821853">
    <property type="component" value="Chromosome 5"/>
</dbReference>
<protein>
    <submittedName>
        <fullName evidence="1">Uncharacterized protein</fullName>
    </submittedName>
</protein>
<organism evidence="1 2">
    <name type="scientific">Haemaphysalis longicornis</name>
    <name type="common">Bush tick</name>
    <dbReference type="NCBI Taxonomy" id="44386"/>
    <lineage>
        <taxon>Eukaryota</taxon>
        <taxon>Metazoa</taxon>
        <taxon>Ecdysozoa</taxon>
        <taxon>Arthropoda</taxon>
        <taxon>Chelicerata</taxon>
        <taxon>Arachnida</taxon>
        <taxon>Acari</taxon>
        <taxon>Parasitiformes</taxon>
        <taxon>Ixodida</taxon>
        <taxon>Ixodoidea</taxon>
        <taxon>Ixodidae</taxon>
        <taxon>Haemaphysalinae</taxon>
        <taxon>Haemaphysalis</taxon>
    </lineage>
</organism>
<evidence type="ECO:0000313" key="1">
    <source>
        <dbReference type="EMBL" id="KAH9375652.1"/>
    </source>
</evidence>
<dbReference type="Pfam" id="PF03564">
    <property type="entry name" value="DUF1759"/>
    <property type="match status" value="1"/>
</dbReference>
<gene>
    <name evidence="1" type="ORF">HPB48_010044</name>
</gene>
<accession>A0A9J6GNF3</accession>
<dbReference type="InterPro" id="IPR005312">
    <property type="entry name" value="DUF1759"/>
</dbReference>
<evidence type="ECO:0000313" key="2">
    <source>
        <dbReference type="Proteomes" id="UP000821853"/>
    </source>
</evidence>